<gene>
    <name evidence="2" type="ordered locus">Dd703_3272</name>
</gene>
<dbReference type="eggNOG" id="COG0451">
    <property type="taxonomic scope" value="Bacteria"/>
</dbReference>
<keyword evidence="3" id="KW-1185">Reference proteome</keyword>
<name>C6CDG3_MUSP7</name>
<feature type="domain" description="NAD-dependent epimerase/dehydratase" evidence="1">
    <location>
        <begin position="20"/>
        <end position="240"/>
    </location>
</feature>
<dbReference type="PANTHER" id="PTHR43245">
    <property type="entry name" value="BIFUNCTIONAL POLYMYXIN RESISTANCE PROTEIN ARNA"/>
    <property type="match status" value="1"/>
</dbReference>
<evidence type="ECO:0000259" key="1">
    <source>
        <dbReference type="Pfam" id="PF01370"/>
    </source>
</evidence>
<accession>C6CDG3</accession>
<dbReference type="EMBL" id="CP001654">
    <property type="protein sequence ID" value="ACS87034.1"/>
    <property type="molecule type" value="Genomic_DNA"/>
</dbReference>
<dbReference type="HOGENOM" id="CLU_007383_6_1_6"/>
<dbReference type="KEGG" id="dda:Dd703_3272"/>
<dbReference type="Proteomes" id="UP000002734">
    <property type="component" value="Chromosome"/>
</dbReference>
<dbReference type="InterPro" id="IPR036291">
    <property type="entry name" value="NAD(P)-bd_dom_sf"/>
</dbReference>
<evidence type="ECO:0000313" key="2">
    <source>
        <dbReference type="EMBL" id="ACS87034.1"/>
    </source>
</evidence>
<dbReference type="AlphaFoldDB" id="C6CDG3"/>
<dbReference type="SUPFAM" id="SSF51735">
    <property type="entry name" value="NAD(P)-binding Rossmann-fold domains"/>
    <property type="match status" value="1"/>
</dbReference>
<evidence type="ECO:0000313" key="3">
    <source>
        <dbReference type="Proteomes" id="UP000002734"/>
    </source>
</evidence>
<dbReference type="CDD" id="cd05232">
    <property type="entry name" value="UDP_G4E_4_SDR_e"/>
    <property type="match status" value="1"/>
</dbReference>
<dbReference type="Gene3D" id="3.40.50.720">
    <property type="entry name" value="NAD(P)-binding Rossmann-like Domain"/>
    <property type="match status" value="1"/>
</dbReference>
<organism evidence="2 3">
    <name type="scientific">Musicola paradisiaca (strain Ech703)</name>
    <name type="common">Dickeya paradisiaca</name>
    <name type="synonym">Dickeya dadantii</name>
    <dbReference type="NCBI Taxonomy" id="579405"/>
    <lineage>
        <taxon>Bacteria</taxon>
        <taxon>Pseudomonadati</taxon>
        <taxon>Pseudomonadota</taxon>
        <taxon>Gammaproteobacteria</taxon>
        <taxon>Enterobacterales</taxon>
        <taxon>Pectobacteriaceae</taxon>
        <taxon>Musicola</taxon>
    </lineage>
</organism>
<proteinExistence type="predicted"/>
<dbReference type="InterPro" id="IPR050177">
    <property type="entry name" value="Lipid_A_modif_metabolic_enz"/>
</dbReference>
<sequence length="341" mass="36630">MFQCRVSCTEPFGKVIVLNILVTGSGGFIGRRVVALANERGITCVLHGSERVDPSGSAMIRANLTATTDWTPALIGVDAVVHCAARVHQMQDGVDALALYRETNVAGTLRLAQQAAETGVKRFVFISSIKVNGETTQPGQPFQPDVAVPPADPYGLSKYEAEQGLMRLAQETGLEVVIIRPPLVYGPGVKANFRSMMNWVRKGVPLPLAAVHNQRSLVFVDNLADLILLVLHHPKAPGHVWLVSDDHDVSTSGLLADMATALGVKNRCWPLPAWILKSAAASLGKSAVAERLLGSLQVDVRETRQQLGWQPAFSYHQAISITAQAFLAEMSGVSTSLSKEG</sequence>
<dbReference type="InterPro" id="IPR001509">
    <property type="entry name" value="Epimerase_deHydtase"/>
</dbReference>
<dbReference type="PANTHER" id="PTHR43245:SF58">
    <property type="entry name" value="BLL5923 PROTEIN"/>
    <property type="match status" value="1"/>
</dbReference>
<reference evidence="2" key="1">
    <citation type="submission" date="2009-06" db="EMBL/GenBank/DDBJ databases">
        <title>Complete sequence of Dickeya dadantii Ech703.</title>
        <authorList>
            <consortium name="US DOE Joint Genome Institute"/>
            <person name="Lucas S."/>
            <person name="Copeland A."/>
            <person name="Lapidus A."/>
            <person name="Glavina del Rio T."/>
            <person name="Dalin E."/>
            <person name="Tice H."/>
            <person name="Bruce D."/>
            <person name="Goodwin L."/>
            <person name="Pitluck S."/>
            <person name="Chertkov O."/>
            <person name="Brettin T."/>
            <person name="Detter J.C."/>
            <person name="Han C."/>
            <person name="Larimer F."/>
            <person name="Land M."/>
            <person name="Hauser L."/>
            <person name="Kyrpides N."/>
            <person name="Mikhailova N."/>
            <person name="Balakrishnan V."/>
            <person name="Glasner J."/>
            <person name="Perna N.T."/>
        </authorList>
    </citation>
    <scope>NUCLEOTIDE SEQUENCE [LARGE SCALE GENOMIC DNA]</scope>
    <source>
        <strain evidence="2">Ech703</strain>
    </source>
</reference>
<dbReference type="Pfam" id="PF01370">
    <property type="entry name" value="Epimerase"/>
    <property type="match status" value="1"/>
</dbReference>
<protein>
    <submittedName>
        <fullName evidence="2">NAD-dependent epimerase/dehydratase</fullName>
    </submittedName>
</protein>
<dbReference type="STRING" id="579405.Dd703_3272"/>